<name>A0A6L9SC50_9ACTN</name>
<dbReference type="SUPFAM" id="SSF53300">
    <property type="entry name" value="vWA-like"/>
    <property type="match status" value="1"/>
</dbReference>
<feature type="region of interest" description="Disordered" evidence="1">
    <location>
        <begin position="97"/>
        <end position="118"/>
    </location>
</feature>
<dbReference type="AlphaFoldDB" id="A0A6L9SC50"/>
<evidence type="ECO:0000313" key="2">
    <source>
        <dbReference type="EMBL" id="NEE02141.1"/>
    </source>
</evidence>
<organism evidence="2 3">
    <name type="scientific">Phytoactinopolyspora halotolerans</name>
    <dbReference type="NCBI Taxonomy" id="1981512"/>
    <lineage>
        <taxon>Bacteria</taxon>
        <taxon>Bacillati</taxon>
        <taxon>Actinomycetota</taxon>
        <taxon>Actinomycetes</taxon>
        <taxon>Jiangellales</taxon>
        <taxon>Jiangellaceae</taxon>
        <taxon>Phytoactinopolyspora</taxon>
    </lineage>
</organism>
<reference evidence="2 3" key="1">
    <citation type="submission" date="2020-02" db="EMBL/GenBank/DDBJ databases">
        <authorList>
            <person name="Li X.-J."/>
            <person name="Han X.-M."/>
        </authorList>
    </citation>
    <scope>NUCLEOTIDE SEQUENCE [LARGE SCALE GENOMIC DNA]</scope>
    <source>
        <strain evidence="2 3">CCTCC AB 2017055</strain>
    </source>
</reference>
<dbReference type="RefSeq" id="WP_163740446.1">
    <property type="nucleotide sequence ID" value="NZ_JAAGOA010000013.1"/>
</dbReference>
<dbReference type="InterPro" id="IPR011195">
    <property type="entry name" value="UCP010256"/>
</dbReference>
<keyword evidence="3" id="KW-1185">Reference proteome</keyword>
<dbReference type="PIRSF" id="PIRSF010256">
    <property type="entry name" value="CoxE_vWa"/>
    <property type="match status" value="1"/>
</dbReference>
<dbReference type="Gene3D" id="3.40.50.410">
    <property type="entry name" value="von Willebrand factor, type A domain"/>
    <property type="match status" value="1"/>
</dbReference>
<dbReference type="InterPro" id="IPR008912">
    <property type="entry name" value="Uncharacterised_CoxE"/>
</dbReference>
<evidence type="ECO:0000313" key="3">
    <source>
        <dbReference type="Proteomes" id="UP000475214"/>
    </source>
</evidence>
<accession>A0A6L9SC50</accession>
<dbReference type="Pfam" id="PF05762">
    <property type="entry name" value="VWA_CoxE"/>
    <property type="match status" value="1"/>
</dbReference>
<proteinExistence type="predicted"/>
<dbReference type="Proteomes" id="UP000475214">
    <property type="component" value="Unassembled WGS sequence"/>
</dbReference>
<sequence>MNAGPEHAVEPVVEFAGRLRASGASVPPTRVHMMLRALAELGADSLSAVYWSGRLTLCASPDDIERYDQVFSAYFGAGQGRPRPRVQVAPAYRMVAAPADGQPETGAKNDGPPPEKLATASRHEVLRNRDVTELTAAERAEVNHYLSALVIAVPERITRRMRAAPGGTIDARRTIRAMMRRGGEPVEVLRHRKSRRTRRLVFLIDVSGSMAPYADTVLRFAHAACRARPGTEVFTVGTRLTRLTRELRGRGAAAAIAKASQAIPDWSGGTRLGPEVKEFLDRWGQRGVARGAVVVLASDGWEQGDPTLLGEQMARLRRLARRVVWVNPHRGHDGYAPRTGGMRAALPHIDDLVAGHSLGAMEDLAILLTTTTSCTPWPGTHRLQDATEAVSDA</sequence>
<dbReference type="InterPro" id="IPR036465">
    <property type="entry name" value="vWFA_dom_sf"/>
</dbReference>
<dbReference type="PANTHER" id="PTHR39338">
    <property type="entry name" value="BLL5662 PROTEIN-RELATED"/>
    <property type="match status" value="1"/>
</dbReference>
<dbReference type="PANTHER" id="PTHR39338:SF6">
    <property type="entry name" value="BLL5662 PROTEIN"/>
    <property type="match status" value="1"/>
</dbReference>
<gene>
    <name evidence="2" type="ORF">G1H10_18360</name>
</gene>
<comment type="caution">
    <text evidence="2">The sequence shown here is derived from an EMBL/GenBank/DDBJ whole genome shotgun (WGS) entry which is preliminary data.</text>
</comment>
<evidence type="ECO:0000256" key="1">
    <source>
        <dbReference type="SAM" id="MobiDB-lite"/>
    </source>
</evidence>
<dbReference type="EMBL" id="JAAGOA010000013">
    <property type="protein sequence ID" value="NEE02141.1"/>
    <property type="molecule type" value="Genomic_DNA"/>
</dbReference>
<protein>
    <submittedName>
        <fullName evidence="2">VWA domain-containing protein</fullName>
    </submittedName>
</protein>